<keyword evidence="3" id="KW-1185">Reference proteome</keyword>
<evidence type="ECO:0008006" key="4">
    <source>
        <dbReference type="Google" id="ProtNLM"/>
    </source>
</evidence>
<evidence type="ECO:0000256" key="1">
    <source>
        <dbReference type="SAM" id="Coils"/>
    </source>
</evidence>
<dbReference type="RefSeq" id="WP_347324546.1">
    <property type="nucleotide sequence ID" value="NZ_JBCGUH010000003.1"/>
</dbReference>
<sequence length="994" mass="115557">MSLQPAAVIVIGMHRSGTSLLAGVIRALGVHFGKEEQMVAPREDNPEGFWEHAEIVTIHDELLRTLSSSWDTTQPLPYEWWLTEEVQPFRQRLIQVITRDFAHLSLWGFKDPRASLLLPLWQSVLDELQIDVRYVMSLRNPLNVADSLYKRDQFDYDKSLAMYHLYMLSCLHDTYLRPRILIDYDQLIEQPVETGRKISAFLNIPYTSADEAQISLLSKPSLRHSRRSVQDVWDDVSIPSAVRHTYELALIAEQESEPVQGNMLHRRIQQAYEQLLQAQRLLYHPQSHRIRIYWAEADAPFGEDRSTYISVHPVKKKSVHIVEFPESPGSALRIDFFAQPAYIKLSGLSLLNGDHDINLLHYPVKGVHFLAFSNATTHGDSISGITTDEKSYIVIHNLPACEGKVRLRLELLYSFELNDGMIRAFQAKETMLTHRLQDADAQQAALLALHAQQEEMIEQAAAHIEQQIEILELLCEEGRRREERLQAVSLELQTEQVETTRLQLELEKQEQQLHNEYNLLLRQKKLEIDKYKKEASLYADSLSWKITLPLRIIREVERNTRKRCRRWAKRLLQGYTIRRERHAHSASLNDRLPYKQYALMFSHTNYLESMGGTEKYIHEQVSHLSESNIGIIQIYPGQRYLFLDMKEDTYYGVVVGNQFRGFYSIREIAAWLSSIHPRLVHMYTHHLLNWQNRDYRMLLQQVETDVLLPHTFFMHDFFAVCSSYHMMYESRISHNVQKVQERYTCIPDIIATAGQSASICQSCIHGTVLKEWRQALEPTLLQVDRVIVPSEFVRETVIAVYPEMQSKLLVQEHLIFDNQKVVTKPKPDHRKIRLAYLGYRMDNKGWSTWERLYQDDALSRLYEFHHIGSQEHYSNQVIHHRYSFLREGTMGASNLLITQDIDLVVLWSIVPESYSYTLQEAIAAGIPVLTSPISGNIAATIDAHPEIGKVFSDEQELKAFLLDSDYVRAYVAGERARYTLTYNHLPTDEREVRS</sequence>
<feature type="coiled-coil region" evidence="1">
    <location>
        <begin position="490"/>
        <end position="534"/>
    </location>
</feature>
<reference evidence="3" key="1">
    <citation type="journal article" date="2019" name="Int. J. Syst. Evol. Microbiol.">
        <title>The Global Catalogue of Microorganisms (GCM) 10K type strain sequencing project: providing services to taxonomists for standard genome sequencing and annotation.</title>
        <authorList>
            <consortium name="The Broad Institute Genomics Platform"/>
            <consortium name="The Broad Institute Genome Sequencing Center for Infectious Disease"/>
            <person name="Wu L."/>
            <person name="Ma J."/>
        </authorList>
    </citation>
    <scope>NUCLEOTIDE SEQUENCE [LARGE SCALE GENOMIC DNA]</scope>
    <source>
        <strain evidence="3">CCUG 54950</strain>
    </source>
</reference>
<accession>A0ABW4RFF4</accession>
<gene>
    <name evidence="2" type="ORF">ACFSC9_05140</name>
</gene>
<keyword evidence="1" id="KW-0175">Coiled coil</keyword>
<organism evidence="2 3">
    <name type="scientific">Paenibacillus wenxiniae</name>
    <dbReference type="NCBI Taxonomy" id="1636843"/>
    <lineage>
        <taxon>Bacteria</taxon>
        <taxon>Bacillati</taxon>
        <taxon>Bacillota</taxon>
        <taxon>Bacilli</taxon>
        <taxon>Bacillales</taxon>
        <taxon>Paenibacillaceae</taxon>
        <taxon>Paenibacillus</taxon>
    </lineage>
</organism>
<name>A0ABW4RFF4_9BACL</name>
<protein>
    <recommendedName>
        <fullName evidence="4">Glycosyltransferase</fullName>
    </recommendedName>
</protein>
<evidence type="ECO:0000313" key="3">
    <source>
        <dbReference type="Proteomes" id="UP001597233"/>
    </source>
</evidence>
<evidence type="ECO:0000313" key="2">
    <source>
        <dbReference type="EMBL" id="MFD1884905.1"/>
    </source>
</evidence>
<dbReference type="Gene3D" id="3.40.50.300">
    <property type="entry name" value="P-loop containing nucleotide triphosphate hydrolases"/>
    <property type="match status" value="1"/>
</dbReference>
<dbReference type="SUPFAM" id="SSF53756">
    <property type="entry name" value="UDP-Glycosyltransferase/glycogen phosphorylase"/>
    <property type="match status" value="1"/>
</dbReference>
<dbReference type="InterPro" id="IPR027417">
    <property type="entry name" value="P-loop_NTPase"/>
</dbReference>
<dbReference type="EMBL" id="JBHUEH010000010">
    <property type="protein sequence ID" value="MFD1884905.1"/>
    <property type="molecule type" value="Genomic_DNA"/>
</dbReference>
<dbReference type="Proteomes" id="UP001597233">
    <property type="component" value="Unassembled WGS sequence"/>
</dbReference>
<comment type="caution">
    <text evidence="2">The sequence shown here is derived from an EMBL/GenBank/DDBJ whole genome shotgun (WGS) entry which is preliminary data.</text>
</comment>
<proteinExistence type="predicted"/>
<dbReference type="SUPFAM" id="SSF52540">
    <property type="entry name" value="P-loop containing nucleoside triphosphate hydrolases"/>
    <property type="match status" value="1"/>
</dbReference>